<dbReference type="EMBL" id="LAZR01002230">
    <property type="protein sequence ID" value="KKN32757.1"/>
    <property type="molecule type" value="Genomic_DNA"/>
</dbReference>
<protein>
    <recommendedName>
        <fullName evidence="2">DUF4325 domain-containing protein</fullName>
    </recommendedName>
</protein>
<comment type="caution">
    <text evidence="1">The sequence shown here is derived from an EMBL/GenBank/DDBJ whole genome shotgun (WGS) entry which is preliminary data.</text>
</comment>
<organism evidence="1">
    <name type="scientific">marine sediment metagenome</name>
    <dbReference type="NCBI Taxonomy" id="412755"/>
    <lineage>
        <taxon>unclassified sequences</taxon>
        <taxon>metagenomes</taxon>
        <taxon>ecological metagenomes</taxon>
    </lineage>
</organism>
<dbReference type="AlphaFoldDB" id="A0A0F9Q6Z5"/>
<gene>
    <name evidence="1" type="ORF">LCGC14_0810650</name>
</gene>
<name>A0A0F9Q6Z5_9ZZZZ</name>
<evidence type="ECO:0008006" key="2">
    <source>
        <dbReference type="Google" id="ProtNLM"/>
    </source>
</evidence>
<reference evidence="1" key="1">
    <citation type="journal article" date="2015" name="Nature">
        <title>Complex archaea that bridge the gap between prokaryotes and eukaryotes.</title>
        <authorList>
            <person name="Spang A."/>
            <person name="Saw J.H."/>
            <person name="Jorgensen S.L."/>
            <person name="Zaremba-Niedzwiedzka K."/>
            <person name="Martijn J."/>
            <person name="Lind A.E."/>
            <person name="van Eijk R."/>
            <person name="Schleper C."/>
            <person name="Guy L."/>
            <person name="Ettema T.J."/>
        </authorList>
    </citation>
    <scope>NUCLEOTIDE SEQUENCE</scope>
</reference>
<sequence length="102" mass="11965">MFMLTSIHKKKKIQLAEFISKNLLLRNSADELFNHINNLKTNKITIDFDRIQSVTRAFTHQYLINKKKSNKNIIDSNISPHVKNMFDLIEKTKSASQEVNIY</sequence>
<accession>A0A0F9Q6Z5</accession>
<evidence type="ECO:0000313" key="1">
    <source>
        <dbReference type="EMBL" id="KKN32757.1"/>
    </source>
</evidence>
<proteinExistence type="predicted"/>